<feature type="domain" description="Alcohol dehydrogenase-like N-terminal" evidence="8">
    <location>
        <begin position="42"/>
        <end position="154"/>
    </location>
</feature>
<evidence type="ECO:0000256" key="2">
    <source>
        <dbReference type="ARBA" id="ARBA00008072"/>
    </source>
</evidence>
<dbReference type="Proteomes" id="UP000051565">
    <property type="component" value="Unassembled WGS sequence"/>
</dbReference>
<dbReference type="Gene3D" id="3.40.50.720">
    <property type="entry name" value="NAD(P)-binding Rossmann-like Domain"/>
    <property type="match status" value="1"/>
</dbReference>
<dbReference type="STRING" id="53444.AYR59_05140"/>
<dbReference type="PATRIC" id="fig|1122148.6.peg.358"/>
<gene>
    <name evidence="9" type="ORF">IV52_GL000339</name>
</gene>
<keyword evidence="3 6" id="KW-0479">Metal-binding</keyword>
<evidence type="ECO:0000313" key="9">
    <source>
        <dbReference type="EMBL" id="KRN78935.1"/>
    </source>
</evidence>
<protein>
    <submittedName>
        <fullName evidence="9">L-iditol 2-dehydrogenase</fullName>
    </submittedName>
</protein>
<organism evidence="9 10">
    <name type="scientific">Fructilactobacillus lindneri DSM 20690 = JCM 11027</name>
    <dbReference type="NCBI Taxonomy" id="1122148"/>
    <lineage>
        <taxon>Bacteria</taxon>
        <taxon>Bacillati</taxon>
        <taxon>Bacillota</taxon>
        <taxon>Bacilli</taxon>
        <taxon>Lactobacillales</taxon>
        <taxon>Lactobacillaceae</taxon>
        <taxon>Fructilactobacillus</taxon>
    </lineage>
</organism>
<reference evidence="9 10" key="1">
    <citation type="journal article" date="2015" name="Genome Announc.">
        <title>Expanding the biotechnology potential of lactobacilli through comparative genomics of 213 strains and associated genera.</title>
        <authorList>
            <person name="Sun Z."/>
            <person name="Harris H.M."/>
            <person name="McCann A."/>
            <person name="Guo C."/>
            <person name="Argimon S."/>
            <person name="Zhang W."/>
            <person name="Yang X."/>
            <person name="Jeffery I.B."/>
            <person name="Cooney J.C."/>
            <person name="Kagawa T.F."/>
            <person name="Liu W."/>
            <person name="Song Y."/>
            <person name="Salvetti E."/>
            <person name="Wrobel A."/>
            <person name="Rasinkangas P."/>
            <person name="Parkhill J."/>
            <person name="Rea M.C."/>
            <person name="O'Sullivan O."/>
            <person name="Ritari J."/>
            <person name="Douillard F.P."/>
            <person name="Paul Ross R."/>
            <person name="Yang R."/>
            <person name="Briner A.E."/>
            <person name="Felis G.E."/>
            <person name="de Vos W.M."/>
            <person name="Barrangou R."/>
            <person name="Klaenhammer T.R."/>
            <person name="Caufield P.W."/>
            <person name="Cui Y."/>
            <person name="Zhang H."/>
            <person name="O'Toole P.W."/>
        </authorList>
    </citation>
    <scope>NUCLEOTIDE SEQUENCE [LARGE SCALE GENOMIC DNA]</scope>
    <source>
        <strain evidence="9 10">DSM 20690</strain>
    </source>
</reference>
<sequence>MEKNVELPDFTKNNYPETTKSAVLNKTFDIQLKDTKLGKMGSHDLLIKVMAVGICGSDVHYYDHGRIGDFVVKKPLISGHESSGIVVAVGDEVTKFKHGDKVVMEPGIPCGKCKYCLAGKYNLCPQMKFMATPPVDGDLSQLIIYPDEFTYKIPNEMSYEVGSLSEPLSVGVHAAQMLSIQPGKSVFVSGAGPVGLLAIMAAKAFGASKIIASDAEPERLACAKKMGADTVIDVTEQDVKTTTNDLTNGEGVNTVIEASGNVHAEQDALLTLSRGGKIAYVGMPAQDEIPLNMPFIQGHEIQIFGVFRYANDYPISIEILTENLEKAEMLLTNFYSLAETKSALENTRTNKQHSLKTIIYPNEQLRKNN</sequence>
<evidence type="ECO:0000313" key="10">
    <source>
        <dbReference type="Proteomes" id="UP000051565"/>
    </source>
</evidence>
<comment type="similarity">
    <text evidence="2 6">Belongs to the zinc-containing alcohol dehydrogenase family.</text>
</comment>
<evidence type="ECO:0000256" key="1">
    <source>
        <dbReference type="ARBA" id="ARBA00001947"/>
    </source>
</evidence>
<dbReference type="InterPro" id="IPR011032">
    <property type="entry name" value="GroES-like_sf"/>
</dbReference>
<comment type="caution">
    <text evidence="9">The sequence shown here is derived from an EMBL/GenBank/DDBJ whole genome shotgun (WGS) entry which is preliminary data.</text>
</comment>
<keyword evidence="10" id="KW-1185">Reference proteome</keyword>
<feature type="domain" description="Alcohol dehydrogenase-like C-terminal" evidence="7">
    <location>
        <begin position="193"/>
        <end position="320"/>
    </location>
</feature>
<evidence type="ECO:0000256" key="6">
    <source>
        <dbReference type="RuleBase" id="RU361277"/>
    </source>
</evidence>
<dbReference type="GO" id="GO:0008270">
    <property type="term" value="F:zinc ion binding"/>
    <property type="evidence" value="ECO:0007669"/>
    <property type="project" value="InterPro"/>
</dbReference>
<dbReference type="CDD" id="cd05285">
    <property type="entry name" value="sorbitol_DH"/>
    <property type="match status" value="1"/>
</dbReference>
<dbReference type="AlphaFoldDB" id="A0A0R2JWP7"/>
<evidence type="ECO:0000259" key="8">
    <source>
        <dbReference type="Pfam" id="PF08240"/>
    </source>
</evidence>
<dbReference type="PROSITE" id="PS00059">
    <property type="entry name" value="ADH_ZINC"/>
    <property type="match status" value="1"/>
</dbReference>
<comment type="cofactor">
    <cofactor evidence="1 6">
        <name>Zn(2+)</name>
        <dbReference type="ChEBI" id="CHEBI:29105"/>
    </cofactor>
</comment>
<dbReference type="SUPFAM" id="SSF50129">
    <property type="entry name" value="GroES-like"/>
    <property type="match status" value="1"/>
</dbReference>
<dbReference type="OrthoDB" id="9770238at2"/>
<evidence type="ECO:0000256" key="3">
    <source>
        <dbReference type="ARBA" id="ARBA00022723"/>
    </source>
</evidence>
<dbReference type="GeneID" id="61250219"/>
<dbReference type="Gene3D" id="3.90.180.10">
    <property type="entry name" value="Medium-chain alcohol dehydrogenases, catalytic domain"/>
    <property type="match status" value="1"/>
</dbReference>
<evidence type="ECO:0000256" key="5">
    <source>
        <dbReference type="ARBA" id="ARBA00023002"/>
    </source>
</evidence>
<proteinExistence type="inferred from homology"/>
<dbReference type="GO" id="GO:0016616">
    <property type="term" value="F:oxidoreductase activity, acting on the CH-OH group of donors, NAD or NADP as acceptor"/>
    <property type="evidence" value="ECO:0007669"/>
    <property type="project" value="InterPro"/>
</dbReference>
<dbReference type="PANTHER" id="PTHR43161">
    <property type="entry name" value="SORBITOL DEHYDROGENASE"/>
    <property type="match status" value="1"/>
</dbReference>
<dbReference type="InterPro" id="IPR036291">
    <property type="entry name" value="NAD(P)-bd_dom_sf"/>
</dbReference>
<keyword evidence="4 6" id="KW-0862">Zinc</keyword>
<dbReference type="InterPro" id="IPR013154">
    <property type="entry name" value="ADH-like_N"/>
</dbReference>
<keyword evidence="5" id="KW-0560">Oxidoreductase</keyword>
<evidence type="ECO:0000259" key="7">
    <source>
        <dbReference type="Pfam" id="PF00107"/>
    </source>
</evidence>
<dbReference type="InterPro" id="IPR013149">
    <property type="entry name" value="ADH-like_C"/>
</dbReference>
<evidence type="ECO:0000256" key="4">
    <source>
        <dbReference type="ARBA" id="ARBA00022833"/>
    </source>
</evidence>
<dbReference type="InterPro" id="IPR045306">
    <property type="entry name" value="SDH-like"/>
</dbReference>
<dbReference type="Pfam" id="PF00107">
    <property type="entry name" value="ADH_zinc_N"/>
    <property type="match status" value="1"/>
</dbReference>
<dbReference type="RefSeq" id="WP_054646128.1">
    <property type="nucleotide sequence ID" value="NZ_FUXS01000001.1"/>
</dbReference>
<dbReference type="PANTHER" id="PTHR43161:SF9">
    <property type="entry name" value="SORBITOL DEHYDROGENASE"/>
    <property type="match status" value="1"/>
</dbReference>
<dbReference type="InterPro" id="IPR002328">
    <property type="entry name" value="ADH_Zn_CS"/>
</dbReference>
<accession>A0A0R2JWP7</accession>
<dbReference type="SUPFAM" id="SSF51735">
    <property type="entry name" value="NAD(P)-binding Rossmann-fold domains"/>
    <property type="match status" value="1"/>
</dbReference>
<dbReference type="EMBL" id="JQBT01000032">
    <property type="protein sequence ID" value="KRN78935.1"/>
    <property type="molecule type" value="Genomic_DNA"/>
</dbReference>
<dbReference type="Pfam" id="PF08240">
    <property type="entry name" value="ADH_N"/>
    <property type="match status" value="1"/>
</dbReference>
<name>A0A0R2JWP7_9LACO</name>